<dbReference type="InterPro" id="IPR051726">
    <property type="entry name" value="Chitin_Synth_Reg"/>
</dbReference>
<sequence length="1021" mass="111702">MDMYMPGTSGQVLQALTLCSQSLQQIQHLEREYQSPPATLESLHTEAKHVARSLSMLNGLFYDPEKNLATTLETNTELRSVFDNCMNPCRIIFTSLGQELRKLFLPSYVKEAEDDDVKGRAKYLFTENVFKNYLSLGRTLRSAMQMLVSALQIPGAGQNMGLLLMIEPMLEDLGERCNALAGAMSPVDSKTENFSMGGSQPSVAMSKESMAPKLHAYHQTSPRMPQNLPQTPLSPSSGELQSLQSRNMPTSPDGDFKPLPPPALDSPPLPAKSPLRTSDLDPYERVTQYASVPSNRNPSSGPTSPVSQTQLPSQPRVNPFSTRTPLQTQGLQVPAIPDMRPGSTASVVSENEKAIEGLLTAPWPGRSGEDCLPEEPVLPLNFRKTTESPRPYPIGVAAPYTLPSQSPRTHNGEHPAPRFPPRSGSLQRLQPQHQQQQPILSQRSISNRDSSATTLAASSRPASHASSATEYSHTTSTSMRSRPNTNSFKGVSLFPAPSSPAPSMPLPLHPIRRTNTLERERQAEFAPEVVVAPPVPPIPNSPPQLPAIPGIPQQFHSYQVSPASQPSLPASPVSQTAMPHYTPISDVTNSHGNGHQRSASLVTASSQALPASVRADSTFNDTASIVSSLNGTATIASSDLTLIDFEILIPKISSGHATVPVRPDELESRLVREKPAVMSTQDVSQHLDWAEDILRLASNVSKFNKRLRKVGYKSAKPMINTETILDARNIIERHVQVGHARALFLKARWFELDEDATQELYLSALSKGYLRAAYHLGRKYEVRRENATAFEYYRKGGYGQDSPCGYRLAKAFLKGELDKKKDHKAAIPLLQQAVTRADKDGPLAPYLLGMLYTKSYQKSISLNKKLLPPNEMSARSYIQQAASLGLAAAQLHLALAYSKSDNDMAFSVDHSLALHYHFVACVQGEAESALELSNCFWWGQQGLWAANEQLAFAFAKMAANDGLVSAFCQLGFFLERGIGTQINLAEAKAFYLKGASAGDRMAANRLDALRRSGRQLGFSKQ</sequence>
<dbReference type="AlphaFoldDB" id="A0A6A6UIR1"/>
<protein>
    <recommendedName>
        <fullName evidence="5">HCP-like protein</fullName>
    </recommendedName>
</protein>
<evidence type="ECO:0000313" key="3">
    <source>
        <dbReference type="EMBL" id="KAF2672102.1"/>
    </source>
</evidence>
<feature type="compositionally biased region" description="Polar residues" evidence="2">
    <location>
        <begin position="218"/>
        <end position="250"/>
    </location>
</feature>
<dbReference type="SUPFAM" id="SSF81901">
    <property type="entry name" value="HCP-like"/>
    <property type="match status" value="2"/>
</dbReference>
<keyword evidence="1" id="KW-0677">Repeat</keyword>
<feature type="region of interest" description="Disordered" evidence="2">
    <location>
        <begin position="218"/>
        <end position="349"/>
    </location>
</feature>
<dbReference type="OrthoDB" id="5365701at2759"/>
<feature type="compositionally biased region" description="Polar residues" evidence="2">
    <location>
        <begin position="469"/>
        <end position="489"/>
    </location>
</feature>
<feature type="compositionally biased region" description="Pro residues" evidence="2">
    <location>
        <begin position="497"/>
        <end position="507"/>
    </location>
</feature>
<feature type="compositionally biased region" description="Low complexity" evidence="2">
    <location>
        <begin position="425"/>
        <end position="445"/>
    </location>
</feature>
<name>A0A6A6UIR1_9PEZI</name>
<reference evidence="3" key="1">
    <citation type="journal article" date="2020" name="Stud. Mycol.">
        <title>101 Dothideomycetes genomes: a test case for predicting lifestyles and emergence of pathogens.</title>
        <authorList>
            <person name="Haridas S."/>
            <person name="Albert R."/>
            <person name="Binder M."/>
            <person name="Bloem J."/>
            <person name="Labutti K."/>
            <person name="Salamov A."/>
            <person name="Andreopoulos B."/>
            <person name="Baker S."/>
            <person name="Barry K."/>
            <person name="Bills G."/>
            <person name="Bluhm B."/>
            <person name="Cannon C."/>
            <person name="Castanera R."/>
            <person name="Culley D."/>
            <person name="Daum C."/>
            <person name="Ezra D."/>
            <person name="Gonzalez J."/>
            <person name="Henrissat B."/>
            <person name="Kuo A."/>
            <person name="Liang C."/>
            <person name="Lipzen A."/>
            <person name="Lutzoni F."/>
            <person name="Magnuson J."/>
            <person name="Mondo S."/>
            <person name="Nolan M."/>
            <person name="Ohm R."/>
            <person name="Pangilinan J."/>
            <person name="Park H.-J."/>
            <person name="Ramirez L."/>
            <person name="Alfaro M."/>
            <person name="Sun H."/>
            <person name="Tritt A."/>
            <person name="Yoshinaga Y."/>
            <person name="Zwiers L.-H."/>
            <person name="Turgeon B."/>
            <person name="Goodwin S."/>
            <person name="Spatafora J."/>
            <person name="Crous P."/>
            <person name="Grigoriev I."/>
        </authorList>
    </citation>
    <scope>NUCLEOTIDE SEQUENCE</scope>
    <source>
        <strain evidence="3">CBS 115976</strain>
    </source>
</reference>
<dbReference type="InterPro" id="IPR011990">
    <property type="entry name" value="TPR-like_helical_dom_sf"/>
</dbReference>
<dbReference type="EMBL" id="MU004232">
    <property type="protein sequence ID" value="KAF2672102.1"/>
    <property type="molecule type" value="Genomic_DNA"/>
</dbReference>
<organism evidence="3 4">
    <name type="scientific">Microthyrium microscopicum</name>
    <dbReference type="NCBI Taxonomy" id="703497"/>
    <lineage>
        <taxon>Eukaryota</taxon>
        <taxon>Fungi</taxon>
        <taxon>Dikarya</taxon>
        <taxon>Ascomycota</taxon>
        <taxon>Pezizomycotina</taxon>
        <taxon>Dothideomycetes</taxon>
        <taxon>Dothideomycetes incertae sedis</taxon>
        <taxon>Microthyriales</taxon>
        <taxon>Microthyriaceae</taxon>
        <taxon>Microthyrium</taxon>
    </lineage>
</organism>
<feature type="compositionally biased region" description="Polar residues" evidence="2">
    <location>
        <begin position="288"/>
        <end position="331"/>
    </location>
</feature>
<dbReference type="PANTHER" id="PTHR46430:SF2">
    <property type="entry name" value="CHITIN SYNTHASE REGULATORY FACTOR 4"/>
    <property type="match status" value="1"/>
</dbReference>
<feature type="compositionally biased region" description="Pro residues" evidence="2">
    <location>
        <begin position="258"/>
        <end position="271"/>
    </location>
</feature>
<dbReference type="SMART" id="SM00671">
    <property type="entry name" value="SEL1"/>
    <property type="match status" value="6"/>
</dbReference>
<evidence type="ECO:0000256" key="1">
    <source>
        <dbReference type="ARBA" id="ARBA00022737"/>
    </source>
</evidence>
<dbReference type="PANTHER" id="PTHR46430">
    <property type="entry name" value="PROTEIN SKT5-RELATED"/>
    <property type="match status" value="1"/>
</dbReference>
<dbReference type="InterPro" id="IPR006597">
    <property type="entry name" value="Sel1-like"/>
</dbReference>
<feature type="region of interest" description="Disordered" evidence="2">
    <location>
        <begin position="383"/>
        <end position="507"/>
    </location>
</feature>
<dbReference type="Proteomes" id="UP000799302">
    <property type="component" value="Unassembled WGS sequence"/>
</dbReference>
<feature type="compositionally biased region" description="Low complexity" evidence="2">
    <location>
        <begin position="456"/>
        <end position="468"/>
    </location>
</feature>
<evidence type="ECO:0008006" key="5">
    <source>
        <dbReference type="Google" id="ProtNLM"/>
    </source>
</evidence>
<dbReference type="Gene3D" id="1.25.40.10">
    <property type="entry name" value="Tetratricopeptide repeat domain"/>
    <property type="match status" value="2"/>
</dbReference>
<proteinExistence type="predicted"/>
<evidence type="ECO:0000313" key="4">
    <source>
        <dbReference type="Proteomes" id="UP000799302"/>
    </source>
</evidence>
<gene>
    <name evidence="3" type="ORF">BT63DRAFT_422605</name>
</gene>
<accession>A0A6A6UIR1</accession>
<keyword evidence="4" id="KW-1185">Reference proteome</keyword>
<evidence type="ECO:0000256" key="2">
    <source>
        <dbReference type="SAM" id="MobiDB-lite"/>
    </source>
</evidence>